<dbReference type="OrthoDB" id="412647at2759"/>
<evidence type="ECO:0000256" key="2">
    <source>
        <dbReference type="ARBA" id="ARBA00010962"/>
    </source>
</evidence>
<feature type="domain" description="GH16" evidence="11">
    <location>
        <begin position="298"/>
        <end position="650"/>
    </location>
</feature>
<dbReference type="InterPro" id="IPR013320">
    <property type="entry name" value="ConA-like_dom_sf"/>
</dbReference>
<keyword evidence="6 10" id="KW-0472">Membrane</keyword>
<evidence type="ECO:0000256" key="4">
    <source>
        <dbReference type="ARBA" id="ARBA00022968"/>
    </source>
</evidence>
<name>A0A1Q3AC91_ZYGRO</name>
<feature type="transmembrane region" description="Helical" evidence="10">
    <location>
        <begin position="237"/>
        <end position="260"/>
    </location>
</feature>
<keyword evidence="7" id="KW-0325">Glycoprotein</keyword>
<comment type="subcellular location">
    <subcellularLocation>
        <location evidence="1">Membrane</location>
        <topology evidence="1">Single-pass type II membrane protein</topology>
    </subcellularLocation>
</comment>
<feature type="compositionally biased region" description="Polar residues" evidence="9">
    <location>
        <begin position="145"/>
        <end position="163"/>
    </location>
</feature>
<dbReference type="AlphaFoldDB" id="A0A1Q3AC91"/>
<dbReference type="FunFam" id="2.60.120.200:FF:000140">
    <property type="entry name" value="Beta-glucan synthesis-associated protein"/>
    <property type="match status" value="1"/>
</dbReference>
<proteinExistence type="inferred from homology"/>
<evidence type="ECO:0000256" key="1">
    <source>
        <dbReference type="ARBA" id="ARBA00004606"/>
    </source>
</evidence>
<organism evidence="12 13">
    <name type="scientific">Zygosaccharomyces rouxii</name>
    <dbReference type="NCBI Taxonomy" id="4956"/>
    <lineage>
        <taxon>Eukaryota</taxon>
        <taxon>Fungi</taxon>
        <taxon>Dikarya</taxon>
        <taxon>Ascomycota</taxon>
        <taxon>Saccharomycotina</taxon>
        <taxon>Saccharomycetes</taxon>
        <taxon>Saccharomycetales</taxon>
        <taxon>Saccharomycetaceae</taxon>
        <taxon>Zygosaccharomyces</taxon>
    </lineage>
</organism>
<feature type="compositionally biased region" description="Polar residues" evidence="9">
    <location>
        <begin position="1"/>
        <end position="23"/>
    </location>
</feature>
<dbReference type="InterPro" id="IPR005629">
    <property type="entry name" value="Skn1/Kre6/Sbg1"/>
</dbReference>
<comment type="caution">
    <text evidence="12">The sequence shown here is derived from an EMBL/GenBank/DDBJ whole genome shotgun (WGS) entry which is preliminary data.</text>
</comment>
<feature type="region of interest" description="Disordered" evidence="9">
    <location>
        <begin position="1"/>
        <end position="57"/>
    </location>
</feature>
<evidence type="ECO:0000256" key="6">
    <source>
        <dbReference type="ARBA" id="ARBA00023136"/>
    </source>
</evidence>
<accession>A0A1Q3AC91</accession>
<evidence type="ECO:0000313" key="13">
    <source>
        <dbReference type="Proteomes" id="UP000187013"/>
    </source>
</evidence>
<evidence type="ECO:0000256" key="9">
    <source>
        <dbReference type="SAM" id="MobiDB-lite"/>
    </source>
</evidence>
<dbReference type="GO" id="GO:0031505">
    <property type="term" value="P:fungal-type cell wall organization"/>
    <property type="evidence" value="ECO:0007669"/>
    <property type="project" value="TreeGrafter"/>
</dbReference>
<evidence type="ECO:0000256" key="7">
    <source>
        <dbReference type="ARBA" id="ARBA00023180"/>
    </source>
</evidence>
<dbReference type="GO" id="GO:0005886">
    <property type="term" value="C:plasma membrane"/>
    <property type="evidence" value="ECO:0007669"/>
    <property type="project" value="TreeGrafter"/>
</dbReference>
<dbReference type="GO" id="GO:0005789">
    <property type="term" value="C:endoplasmic reticulum membrane"/>
    <property type="evidence" value="ECO:0007669"/>
    <property type="project" value="TreeGrafter"/>
</dbReference>
<gene>
    <name evidence="12" type="ORF">ZYGR_0AI05520</name>
</gene>
<dbReference type="InterPro" id="IPR000757">
    <property type="entry name" value="Beta-glucanase-like"/>
</dbReference>
<dbReference type="PANTHER" id="PTHR31361:SF1">
    <property type="entry name" value="BETA-GLUCAN SYNTHESIS-ASSOCIATED PROTEIN KRE6-RELATED"/>
    <property type="match status" value="1"/>
</dbReference>
<protein>
    <recommendedName>
        <fullName evidence="11">GH16 domain-containing protein</fullName>
    </recommendedName>
</protein>
<keyword evidence="4" id="KW-0735">Signal-anchor</keyword>
<evidence type="ECO:0000256" key="5">
    <source>
        <dbReference type="ARBA" id="ARBA00022989"/>
    </source>
</evidence>
<dbReference type="PANTHER" id="PTHR31361">
    <property type="entry name" value="BETA-GLUCAN SYNTHESIS-ASSOCIATED PROTEIN KRE6-RELATED"/>
    <property type="match status" value="1"/>
</dbReference>
<feature type="region of interest" description="Disordered" evidence="9">
    <location>
        <begin position="145"/>
        <end position="174"/>
    </location>
</feature>
<dbReference type="PROSITE" id="PS51762">
    <property type="entry name" value="GH16_2"/>
    <property type="match status" value="1"/>
</dbReference>
<evidence type="ECO:0000256" key="3">
    <source>
        <dbReference type="ARBA" id="ARBA00022692"/>
    </source>
</evidence>
<keyword evidence="3 10" id="KW-0812">Transmembrane</keyword>
<dbReference type="Gene3D" id="2.60.120.200">
    <property type="match status" value="1"/>
</dbReference>
<dbReference type="EMBL" id="BDGX01000035">
    <property type="protein sequence ID" value="GAV53268.1"/>
    <property type="molecule type" value="Genomic_DNA"/>
</dbReference>
<dbReference type="GO" id="GO:0015926">
    <property type="term" value="F:glucosidase activity"/>
    <property type="evidence" value="ECO:0007669"/>
    <property type="project" value="TreeGrafter"/>
</dbReference>
<comment type="similarity">
    <text evidence="2">Belongs to the SKN1/KRE6 family.</text>
</comment>
<evidence type="ECO:0000259" key="11">
    <source>
        <dbReference type="PROSITE" id="PS51762"/>
    </source>
</evidence>
<dbReference type="Proteomes" id="UP000187013">
    <property type="component" value="Unassembled WGS sequence"/>
</dbReference>
<evidence type="ECO:0000256" key="10">
    <source>
        <dbReference type="SAM" id="Phobius"/>
    </source>
</evidence>
<keyword evidence="5 10" id="KW-1133">Transmembrane helix</keyword>
<dbReference type="CDD" id="cd02180">
    <property type="entry name" value="GH16_fungal_KRE6_glucanase"/>
    <property type="match status" value="1"/>
</dbReference>
<reference evidence="12 13" key="1">
    <citation type="submission" date="2016-08" db="EMBL/GenBank/DDBJ databases">
        <title>Draft genome sequence of allopolyploid Zygosaccharomyces rouxii.</title>
        <authorList>
            <person name="Watanabe J."/>
            <person name="Uehara K."/>
            <person name="Mogi Y."/>
            <person name="Tsukioka Y."/>
        </authorList>
    </citation>
    <scope>NUCLEOTIDE SEQUENCE [LARGE SCALE GENOMIC DNA]</scope>
    <source>
        <strain evidence="12 13">NBRC 110957</strain>
    </source>
</reference>
<dbReference type="SUPFAM" id="SSF49899">
    <property type="entry name" value="Concanavalin A-like lectins/glucanases"/>
    <property type="match status" value="1"/>
</dbReference>
<evidence type="ECO:0000313" key="12">
    <source>
        <dbReference type="EMBL" id="GAV53268.1"/>
    </source>
</evidence>
<sequence>MSGLRNLTNTSQQNLSGSGNDSEFSYADREQAHQSGENPFLGSDEEDEVVNNSETSLIHDLPQFDRSMGFDTQRDLSDYRGYYSKNGSGDQIKEKSQNLNLPKVFPHSNSFSSNLSTNDILSPPEYDRYPLVGSRVASMQQLHGNVGNVPQQGNSNEEYSGVNSPPAHGSSSSLSSNPFLVDHDFSPFGGYPASSFPLTLDDKEEDDYLHNPDPEEEARLDRRRFIEDMRHMSKKSFGGFAGFVLLLLGGAALFVVLPALTFTGATKGQYHEVITFLTHYEYPQLSAIRTNLVDKDTPDFAKTKEAKDGSLWKLVFSDEFNAEGRTFYDGEDQFWTAVDINYDATHDLEWYDPDAAITKEGTLKIRMDAYKNHDLYYRSAMLQSWNKMCFTQGRIEASANLPNYGRVTGLWPGMWTMGNLGRPGYLASTEGVWPYSYEECDAGITPNQSSPDGISYLPGQKLNACTCDGEDHPNQGVGRGAPEIDMIEGETDTYLGTGIASQSLQVAPFDIWYIPDYDFVEIYNFSVTSMNTYCGGPFQQAVSATTTLHPDWYEFGPTSGKFQTYGFELLNDDENGYIRWFVGDNPTMTLHAKALHPNGNIGWRRMSKEPMAIVLNLGISNNWAYIDWEMILFPVTMSIDFVRIYQPNDSISITCDPPDRPTYDYIERHKNAYYNVNLTSWEQAGYKFPQNVLTGNCKSSEYQAKKNKSKN</sequence>
<evidence type="ECO:0000256" key="8">
    <source>
        <dbReference type="ARBA" id="ARBA00023316"/>
    </source>
</evidence>
<dbReference type="GO" id="GO:0006078">
    <property type="term" value="P:(1-&gt;6)-beta-D-glucan biosynthetic process"/>
    <property type="evidence" value="ECO:0007669"/>
    <property type="project" value="TreeGrafter"/>
</dbReference>
<dbReference type="Pfam" id="PF03935">
    <property type="entry name" value="SKN1_KRE6_Sbg1"/>
    <property type="match status" value="1"/>
</dbReference>
<keyword evidence="8" id="KW-0961">Cell wall biogenesis/degradation</keyword>